<evidence type="ECO:0000313" key="1">
    <source>
        <dbReference type="EMBL" id="CAB4134287.1"/>
    </source>
</evidence>
<sequence length="311" mass="34474">MPTLADIYSAINTAKRKGADFVQNPVTSLQQMLGNAEDRAGVYNQQMYQAGQGFGAPARGQQATPEQLAAQQNLAESWAEAYNPTGMTVWHGSPHIFQRFDLGKIGTGEGAQMYGRGFYTAQDQGVAKRFTPRDPNFENNILKKYDQAQNANDYASAQIYEDFLTHKTPEEIASSMKEAGFAGKDASLAQKAFDYAKSLYQNQIQGSLYKVDLPDTHIRRMLDWDAPLKNQPKPIRELAKSLGVDLNDLGGDLMGKIGKGDKGKQILQDAGIPGIKYFDEMSRGSQKNVRNFVVFDPNHLTVLERNSQPIK</sequence>
<reference evidence="1" key="1">
    <citation type="submission" date="2020-04" db="EMBL/GenBank/DDBJ databases">
        <authorList>
            <person name="Chiriac C."/>
            <person name="Salcher M."/>
            <person name="Ghai R."/>
            <person name="Kavagutti S V."/>
        </authorList>
    </citation>
    <scope>NUCLEOTIDE SEQUENCE</scope>
</reference>
<accession>A0A6J5LMQ9</accession>
<name>A0A6J5LMQ9_9CAUD</name>
<organism evidence="1">
    <name type="scientific">uncultured Caudovirales phage</name>
    <dbReference type="NCBI Taxonomy" id="2100421"/>
    <lineage>
        <taxon>Viruses</taxon>
        <taxon>Duplodnaviria</taxon>
        <taxon>Heunggongvirae</taxon>
        <taxon>Uroviricota</taxon>
        <taxon>Caudoviricetes</taxon>
        <taxon>Peduoviridae</taxon>
        <taxon>Maltschvirus</taxon>
        <taxon>Maltschvirus maltsch</taxon>
    </lineage>
</organism>
<gene>
    <name evidence="1" type="ORF">UFOVP267_45</name>
</gene>
<protein>
    <submittedName>
        <fullName evidence="1">Uncharacterized protein</fullName>
    </submittedName>
</protein>
<dbReference type="EMBL" id="LR796282">
    <property type="protein sequence ID" value="CAB4134287.1"/>
    <property type="molecule type" value="Genomic_DNA"/>
</dbReference>
<proteinExistence type="predicted"/>